<reference evidence="3" key="1">
    <citation type="journal article" date="2019" name="Int. J. Syst. Evol. Microbiol.">
        <title>The Global Catalogue of Microorganisms (GCM) 10K type strain sequencing project: providing services to taxonomists for standard genome sequencing and annotation.</title>
        <authorList>
            <consortium name="The Broad Institute Genomics Platform"/>
            <consortium name="The Broad Institute Genome Sequencing Center for Infectious Disease"/>
            <person name="Wu L."/>
            <person name="Ma J."/>
        </authorList>
    </citation>
    <scope>NUCLEOTIDE SEQUENCE [LARGE SCALE GENOMIC DNA]</scope>
    <source>
        <strain evidence="3">JCM 12607</strain>
    </source>
</reference>
<organism evidence="2 3">
    <name type="scientific">Streptomyces sanglieri</name>
    <dbReference type="NCBI Taxonomy" id="193460"/>
    <lineage>
        <taxon>Bacteria</taxon>
        <taxon>Bacillati</taxon>
        <taxon>Actinomycetota</taxon>
        <taxon>Actinomycetes</taxon>
        <taxon>Kitasatosporales</taxon>
        <taxon>Streptomycetaceae</taxon>
        <taxon>Streptomyces</taxon>
    </lineage>
</organism>
<feature type="compositionally biased region" description="Basic and acidic residues" evidence="1">
    <location>
        <begin position="128"/>
        <end position="142"/>
    </location>
</feature>
<feature type="region of interest" description="Disordered" evidence="1">
    <location>
        <begin position="128"/>
        <end position="169"/>
    </location>
</feature>
<evidence type="ECO:0000256" key="1">
    <source>
        <dbReference type="SAM" id="MobiDB-lite"/>
    </source>
</evidence>
<dbReference type="PANTHER" id="PTHR24094">
    <property type="entry name" value="SECRETED PROTEIN"/>
    <property type="match status" value="1"/>
</dbReference>
<proteinExistence type="predicted"/>
<evidence type="ECO:0000313" key="2">
    <source>
        <dbReference type="EMBL" id="MFD0623064.1"/>
    </source>
</evidence>
<evidence type="ECO:0008006" key="4">
    <source>
        <dbReference type="Google" id="ProtNLM"/>
    </source>
</evidence>
<protein>
    <recommendedName>
        <fullName evidence="4">DUF1524 domain-containing protein</fullName>
    </recommendedName>
</protein>
<accession>A0ABW2WNU2</accession>
<dbReference type="PANTHER" id="PTHR24094:SF15">
    <property type="entry name" value="AMP-DEPENDENT SYNTHETASE_LIGASE DOMAIN-CONTAINING PROTEIN-RELATED"/>
    <property type="match status" value="1"/>
</dbReference>
<dbReference type="Proteomes" id="UP001596915">
    <property type="component" value="Unassembled WGS sequence"/>
</dbReference>
<comment type="caution">
    <text evidence="2">The sequence shown here is derived from an EMBL/GenBank/DDBJ whole genome shotgun (WGS) entry which is preliminary data.</text>
</comment>
<dbReference type="EMBL" id="JBHTGL010000008">
    <property type="protein sequence ID" value="MFD0623064.1"/>
    <property type="molecule type" value="Genomic_DNA"/>
</dbReference>
<gene>
    <name evidence="2" type="ORF">ACFQ2K_09855</name>
</gene>
<name>A0ABW2WNU2_9ACTN</name>
<sequence>MNARELLAGLVVVDEDDVPGYSRAKFPHWITQHGTCDAREVVLQRDGQDVVQDDRCRAVSGTWYSEYDGLTIDSASRVDIDHGVPLKEAWCSGASQWSTPERRAFANDYRQLEAVTAVVLVHLQSRLDQREGQLPPHRESGRSRSPVPDARHLRRLTSHGGTGREPRAR</sequence>
<keyword evidence="3" id="KW-1185">Reference proteome</keyword>
<evidence type="ECO:0000313" key="3">
    <source>
        <dbReference type="Proteomes" id="UP001596915"/>
    </source>
</evidence>